<comment type="caution">
    <text evidence="1">The sequence shown here is derived from an EMBL/GenBank/DDBJ whole genome shotgun (WGS) entry which is preliminary data.</text>
</comment>
<keyword evidence="2" id="KW-1185">Reference proteome</keyword>
<name>A0ABW6MAD1_9ACTN</name>
<dbReference type="RefSeq" id="WP_388110359.1">
    <property type="nucleotide sequence ID" value="NZ_JBIAHM010000010.1"/>
</dbReference>
<reference evidence="1 2" key="1">
    <citation type="submission" date="2024-10" db="EMBL/GenBank/DDBJ databases">
        <title>The Natural Products Discovery Center: Release of the First 8490 Sequenced Strains for Exploring Actinobacteria Biosynthetic Diversity.</title>
        <authorList>
            <person name="Kalkreuter E."/>
            <person name="Kautsar S.A."/>
            <person name="Yang D."/>
            <person name="Bader C.D."/>
            <person name="Teijaro C.N."/>
            <person name="Fluegel L."/>
            <person name="Davis C.M."/>
            <person name="Simpson J.R."/>
            <person name="Lauterbach L."/>
            <person name="Steele A.D."/>
            <person name="Gui C."/>
            <person name="Meng S."/>
            <person name="Li G."/>
            <person name="Viehrig K."/>
            <person name="Ye F."/>
            <person name="Su P."/>
            <person name="Kiefer A.F."/>
            <person name="Nichols A."/>
            <person name="Cepeda A.J."/>
            <person name="Yan W."/>
            <person name="Fan B."/>
            <person name="Jiang Y."/>
            <person name="Adhikari A."/>
            <person name="Zheng C.-J."/>
            <person name="Schuster L."/>
            <person name="Cowan T.M."/>
            <person name="Smanski M.J."/>
            <person name="Chevrette M.G."/>
            <person name="De Carvalho L.P.S."/>
            <person name="Shen B."/>
        </authorList>
    </citation>
    <scope>NUCLEOTIDE SEQUENCE [LARGE SCALE GENOMIC DNA]</scope>
    <source>
        <strain evidence="1 2">NPDC006488</strain>
    </source>
</reference>
<proteinExistence type="predicted"/>
<evidence type="ECO:0000313" key="2">
    <source>
        <dbReference type="Proteomes" id="UP001601303"/>
    </source>
</evidence>
<dbReference type="EMBL" id="JBIAHM010000010">
    <property type="protein sequence ID" value="MFE9602457.1"/>
    <property type="molecule type" value="Genomic_DNA"/>
</dbReference>
<sequence length="70" mass="7758">MSLGGIQATLDWQAGPRSEIGVTLTGHGALYFAGADTADREDFAAIRGVVFDEDAPYRAWFPEARKDWRR</sequence>
<evidence type="ECO:0000313" key="1">
    <source>
        <dbReference type="EMBL" id="MFE9602457.1"/>
    </source>
</evidence>
<accession>A0ABW6MAD1</accession>
<gene>
    <name evidence="1" type="ORF">ACFYNQ_28320</name>
</gene>
<organism evidence="1 2">
    <name type="scientific">Streptomyces hokutonensis</name>
    <dbReference type="NCBI Taxonomy" id="1306990"/>
    <lineage>
        <taxon>Bacteria</taxon>
        <taxon>Bacillati</taxon>
        <taxon>Actinomycetota</taxon>
        <taxon>Actinomycetes</taxon>
        <taxon>Kitasatosporales</taxon>
        <taxon>Streptomycetaceae</taxon>
        <taxon>Streptomyces</taxon>
    </lineage>
</organism>
<dbReference type="Proteomes" id="UP001601303">
    <property type="component" value="Unassembled WGS sequence"/>
</dbReference>
<protein>
    <submittedName>
        <fullName evidence="1">Uncharacterized protein</fullName>
    </submittedName>
</protein>